<gene>
    <name evidence="2" type="ORF">MNBD_GAMMA08-2846</name>
</gene>
<feature type="domain" description="Peptidase M15C" evidence="1">
    <location>
        <begin position="236"/>
        <end position="292"/>
    </location>
</feature>
<dbReference type="AlphaFoldDB" id="A0A3B0XMK5"/>
<protein>
    <recommendedName>
        <fullName evidence="1">Peptidase M15C domain-containing protein</fullName>
    </recommendedName>
</protein>
<sequence>MIKGSVGRGGLNKKKDVEIVQKLLNNYVNGQYTIYFGTLVEDGKCKAKTIDAIKVFQSHVVGMGVPDCRIDVGGGSILKLQQYKENNSVTLTSLITPIFSTFVFSQKSAKDNTTIKNKSLLKKPNVSASANSKTDPRKLKTREAIAQVYGAITSDKKWADRNKYLKAFIIPSDIASHEDYNWVVPFDPRKRKVSKIWCNISMHSFLLKALNNLKNRNLLSELKEFGGSHNIRATRGTTKWSAHSWALAIDLNMSENGLGKTPKLSAEFVKCFTDAGFGWGGYYNRKDGMHFTIAGYDLPKKNQSK</sequence>
<proteinExistence type="predicted"/>
<dbReference type="InterPro" id="IPR039561">
    <property type="entry name" value="Peptidase_M15C"/>
</dbReference>
<evidence type="ECO:0000259" key="1">
    <source>
        <dbReference type="Pfam" id="PF13539"/>
    </source>
</evidence>
<name>A0A3B0XMK5_9ZZZZ</name>
<dbReference type="GO" id="GO:0008233">
    <property type="term" value="F:peptidase activity"/>
    <property type="evidence" value="ECO:0007669"/>
    <property type="project" value="InterPro"/>
</dbReference>
<dbReference type="SUPFAM" id="SSF55166">
    <property type="entry name" value="Hedgehog/DD-peptidase"/>
    <property type="match status" value="1"/>
</dbReference>
<dbReference type="InterPro" id="IPR009045">
    <property type="entry name" value="Zn_M74/Hedgehog-like"/>
</dbReference>
<dbReference type="Gene3D" id="3.30.1380.10">
    <property type="match status" value="1"/>
</dbReference>
<dbReference type="EMBL" id="UOFH01000284">
    <property type="protein sequence ID" value="VAW64382.1"/>
    <property type="molecule type" value="Genomic_DNA"/>
</dbReference>
<reference evidence="2" key="1">
    <citation type="submission" date="2018-06" db="EMBL/GenBank/DDBJ databases">
        <authorList>
            <person name="Zhirakovskaya E."/>
        </authorList>
    </citation>
    <scope>NUCLEOTIDE SEQUENCE</scope>
</reference>
<evidence type="ECO:0000313" key="2">
    <source>
        <dbReference type="EMBL" id="VAW64382.1"/>
    </source>
</evidence>
<organism evidence="2">
    <name type="scientific">hydrothermal vent metagenome</name>
    <dbReference type="NCBI Taxonomy" id="652676"/>
    <lineage>
        <taxon>unclassified sequences</taxon>
        <taxon>metagenomes</taxon>
        <taxon>ecological metagenomes</taxon>
    </lineage>
</organism>
<dbReference type="Pfam" id="PF13539">
    <property type="entry name" value="Peptidase_M15_4"/>
    <property type="match status" value="1"/>
</dbReference>
<accession>A0A3B0XMK5</accession>